<organism evidence="3 4">
    <name type="scientific">Thomasclavelia ramosa</name>
    <dbReference type="NCBI Taxonomy" id="1547"/>
    <lineage>
        <taxon>Bacteria</taxon>
        <taxon>Bacillati</taxon>
        <taxon>Bacillota</taxon>
        <taxon>Erysipelotrichia</taxon>
        <taxon>Erysipelotrichales</taxon>
        <taxon>Coprobacillaceae</taxon>
        <taxon>Thomasclavelia</taxon>
    </lineage>
</organism>
<dbReference type="InterPro" id="IPR014729">
    <property type="entry name" value="Rossmann-like_a/b/a_fold"/>
</dbReference>
<dbReference type="PIRSF" id="PIRSF006661">
    <property type="entry name" value="PP-lp_UCP006661"/>
    <property type="match status" value="1"/>
</dbReference>
<feature type="domain" description="NAD/GMP synthase" evidence="2">
    <location>
        <begin position="20"/>
        <end position="95"/>
    </location>
</feature>
<dbReference type="InterPro" id="IPR022310">
    <property type="entry name" value="NAD/GMP_synthase"/>
</dbReference>
<dbReference type="NCBIfam" id="TIGR00268">
    <property type="entry name" value="ATP-dependent sacrificial sulfur transferase LarE"/>
    <property type="match status" value="1"/>
</dbReference>
<dbReference type="Proteomes" id="UP000261032">
    <property type="component" value="Unassembled WGS sequence"/>
</dbReference>
<dbReference type="EMBL" id="QUSL01000039">
    <property type="protein sequence ID" value="RGD79107.1"/>
    <property type="molecule type" value="Genomic_DNA"/>
</dbReference>
<feature type="active site" description="Nucleophile and sulfur donor" evidence="1">
    <location>
        <position position="177"/>
    </location>
</feature>
<dbReference type="InterPro" id="IPR052188">
    <property type="entry name" value="Ni-pincer_cofactor_biosynth"/>
</dbReference>
<dbReference type="PANTHER" id="PTHR43169:SF2">
    <property type="entry name" value="NAD_GMP SYNTHASE DOMAIN-CONTAINING PROTEIN"/>
    <property type="match status" value="1"/>
</dbReference>
<dbReference type="Gene3D" id="3.40.50.620">
    <property type="entry name" value="HUPs"/>
    <property type="match status" value="1"/>
</dbReference>
<proteinExistence type="predicted"/>
<name>A0A3E3EAF8_9FIRM</name>
<dbReference type="CDD" id="cd01990">
    <property type="entry name" value="LarE-like"/>
    <property type="match status" value="1"/>
</dbReference>
<protein>
    <submittedName>
        <fullName evidence="3">ATP-dependent sacrificial sulfur transferase LarE</fullName>
    </submittedName>
</protein>
<reference evidence="3 4" key="1">
    <citation type="submission" date="2018-08" db="EMBL/GenBank/DDBJ databases">
        <title>A genome reference for cultivated species of the human gut microbiota.</title>
        <authorList>
            <person name="Zou Y."/>
            <person name="Xue W."/>
            <person name="Luo G."/>
        </authorList>
    </citation>
    <scope>NUCLEOTIDE SEQUENCE [LARGE SCALE GENOMIC DNA]</scope>
    <source>
        <strain evidence="3 4">OM06-4</strain>
    </source>
</reference>
<sequence length="263" mass="29869">MYKGEEMSKLDKLKELLKSYQKVAIAYSGGCDSNFLYQVALQTLSKENVLAVLCVGKMMSKEDIDSARMMAGKGQFIEVPLDVFTIEQFTNNRKDRCYHCKKQVMAKVIEAAQSHDFKITLDGKNADDEKVYRPGMKACEELGIVSPLALVGLTKAEIRQYSKELQIETYDKPANACLASRFPYDTHLTKEKLEVVDQAEALLHQKGIYYARVRVHDKLARIEVERNNFNLVNDEELILAIKELGFDYVTLDLEGITSGSYDR</sequence>
<dbReference type="InterPro" id="IPR005232">
    <property type="entry name" value="LarE"/>
</dbReference>
<evidence type="ECO:0000256" key="1">
    <source>
        <dbReference type="PIRSR" id="PIRSR006661-1"/>
    </source>
</evidence>
<dbReference type="GO" id="GO:0016783">
    <property type="term" value="F:sulfurtransferase activity"/>
    <property type="evidence" value="ECO:0007669"/>
    <property type="project" value="InterPro"/>
</dbReference>
<evidence type="ECO:0000313" key="4">
    <source>
        <dbReference type="Proteomes" id="UP000261032"/>
    </source>
</evidence>
<comment type="caution">
    <text evidence="3">The sequence shown here is derived from an EMBL/GenBank/DDBJ whole genome shotgun (WGS) entry which is preliminary data.</text>
</comment>
<dbReference type="Pfam" id="PF02540">
    <property type="entry name" value="NAD_synthase"/>
    <property type="match status" value="1"/>
</dbReference>
<dbReference type="SUPFAM" id="SSF52402">
    <property type="entry name" value="Adenine nucleotide alpha hydrolases-like"/>
    <property type="match status" value="1"/>
</dbReference>
<dbReference type="AlphaFoldDB" id="A0A3E3EAF8"/>
<dbReference type="RefSeq" id="WP_003535928.1">
    <property type="nucleotide sequence ID" value="NZ_JBCOJP010000011.1"/>
</dbReference>
<keyword evidence="3" id="KW-0808">Transferase</keyword>
<dbReference type="GO" id="GO:0006163">
    <property type="term" value="P:purine nucleotide metabolic process"/>
    <property type="evidence" value="ECO:0007669"/>
    <property type="project" value="UniProtKB-ARBA"/>
</dbReference>
<gene>
    <name evidence="3" type="primary">larE</name>
    <name evidence="3" type="ORF">DXB93_16445</name>
</gene>
<evidence type="ECO:0000313" key="3">
    <source>
        <dbReference type="EMBL" id="RGD79107.1"/>
    </source>
</evidence>
<accession>A0A3E3EAF8</accession>
<dbReference type="PANTHER" id="PTHR43169">
    <property type="entry name" value="EXSB FAMILY PROTEIN"/>
    <property type="match status" value="1"/>
</dbReference>
<evidence type="ECO:0000259" key="2">
    <source>
        <dbReference type="Pfam" id="PF02540"/>
    </source>
</evidence>